<accession>A0A0L0QTC1</accession>
<dbReference type="CDD" id="cd11532">
    <property type="entry name" value="NTP-PPase_COG4997"/>
    <property type="match status" value="1"/>
</dbReference>
<proteinExistence type="predicted"/>
<keyword evidence="2" id="KW-1185">Reference proteome</keyword>
<dbReference type="InterPro" id="IPR038735">
    <property type="entry name" value="MSMEG_1276-like_NTP-PPase_dom"/>
</dbReference>
<sequence length="106" mass="12203">MSNYHKLVRDQIPEIITNNGQQAITKNLTPKEYHMELKKKAEEELREYFQAEGSEPALEELADLLEVIQALAKTHGGSFQTIEALRKKKREERGGFDKGVFLIFVQ</sequence>
<dbReference type="EMBL" id="LGTO01000005">
    <property type="protein sequence ID" value="KNE21428.1"/>
    <property type="molecule type" value="Genomic_DNA"/>
</dbReference>
<dbReference type="AlphaFoldDB" id="A0A0L0QTC1"/>
<reference evidence="2" key="1">
    <citation type="submission" date="2015-07" db="EMBL/GenBank/DDBJ databases">
        <title>Fjat-10053 dsm26.</title>
        <authorList>
            <person name="Liu B."/>
            <person name="Wang J."/>
            <person name="Zhu Y."/>
            <person name="Liu G."/>
            <person name="Chen Q."/>
            <person name="Chen Z."/>
            <person name="Lan J."/>
            <person name="Che J."/>
            <person name="Ge C."/>
            <person name="Shi H."/>
            <person name="Pan Z."/>
            <person name="Liu X."/>
        </authorList>
    </citation>
    <scope>NUCLEOTIDE SEQUENCE [LARGE SCALE GENOMIC DNA]</scope>
    <source>
        <strain evidence="2">DSM 26</strain>
    </source>
</reference>
<dbReference type="RefSeq" id="WP_050350857.1">
    <property type="nucleotide sequence ID" value="NZ_BOSN01000004.1"/>
</dbReference>
<evidence type="ECO:0000313" key="2">
    <source>
        <dbReference type="Proteomes" id="UP000036780"/>
    </source>
</evidence>
<comment type="caution">
    <text evidence="1">The sequence shown here is derived from an EMBL/GenBank/DDBJ whole genome shotgun (WGS) entry which is preliminary data.</text>
</comment>
<dbReference type="OrthoDB" id="9813491at2"/>
<evidence type="ECO:0000313" key="1">
    <source>
        <dbReference type="EMBL" id="KNE21428.1"/>
    </source>
</evidence>
<organism evidence="1 2">
    <name type="scientific">Virgibacillus pantothenticus</name>
    <dbReference type="NCBI Taxonomy" id="1473"/>
    <lineage>
        <taxon>Bacteria</taxon>
        <taxon>Bacillati</taxon>
        <taxon>Bacillota</taxon>
        <taxon>Bacilli</taxon>
        <taxon>Bacillales</taxon>
        <taxon>Bacillaceae</taxon>
        <taxon>Virgibacillus</taxon>
    </lineage>
</organism>
<dbReference type="GO" id="GO:0016787">
    <property type="term" value="F:hydrolase activity"/>
    <property type="evidence" value="ECO:0007669"/>
    <property type="project" value="UniProtKB-KW"/>
</dbReference>
<dbReference type="SUPFAM" id="SSF101386">
    <property type="entry name" value="all-alpha NTP pyrophosphatases"/>
    <property type="match status" value="1"/>
</dbReference>
<dbReference type="PATRIC" id="fig|1473.5.peg.4448"/>
<gene>
    <name evidence="1" type="ORF">AFK71_07130</name>
</gene>
<name>A0A0L0QTC1_VIRPA</name>
<protein>
    <submittedName>
        <fullName evidence="1">Phosphoribosyl-ATP pyrophosphohydrolase</fullName>
    </submittedName>
</protein>
<keyword evidence="1" id="KW-0378">Hydrolase</keyword>
<dbReference type="GeneID" id="66872823"/>
<dbReference type="Proteomes" id="UP000036780">
    <property type="component" value="Unassembled WGS sequence"/>
</dbReference>